<dbReference type="InParanoid" id="A0A316V7P1"/>
<feature type="region of interest" description="Disordered" evidence="1">
    <location>
        <begin position="456"/>
        <end position="494"/>
    </location>
</feature>
<feature type="compositionally biased region" description="Polar residues" evidence="1">
    <location>
        <begin position="297"/>
        <end position="314"/>
    </location>
</feature>
<feature type="region of interest" description="Disordered" evidence="1">
    <location>
        <begin position="399"/>
        <end position="442"/>
    </location>
</feature>
<evidence type="ECO:0000256" key="1">
    <source>
        <dbReference type="SAM" id="MobiDB-lite"/>
    </source>
</evidence>
<protein>
    <submittedName>
        <fullName evidence="3">Uncharacterized protein</fullName>
    </submittedName>
</protein>
<feature type="compositionally biased region" description="Low complexity" evidence="1">
    <location>
        <begin position="400"/>
        <end position="417"/>
    </location>
</feature>
<dbReference type="EMBL" id="KZ819604">
    <property type="protein sequence ID" value="PWN33627.1"/>
    <property type="molecule type" value="Genomic_DNA"/>
</dbReference>
<feature type="compositionally biased region" description="Polar residues" evidence="1">
    <location>
        <begin position="464"/>
        <end position="481"/>
    </location>
</feature>
<feature type="compositionally biased region" description="Low complexity" evidence="1">
    <location>
        <begin position="244"/>
        <end position="259"/>
    </location>
</feature>
<feature type="region of interest" description="Disordered" evidence="1">
    <location>
        <begin position="509"/>
        <end position="532"/>
    </location>
</feature>
<feature type="region of interest" description="Disordered" evidence="1">
    <location>
        <begin position="113"/>
        <end position="136"/>
    </location>
</feature>
<feature type="compositionally biased region" description="Basic and acidic residues" evidence="1">
    <location>
        <begin position="420"/>
        <end position="434"/>
    </location>
</feature>
<dbReference type="GeneID" id="37020876"/>
<gene>
    <name evidence="3" type="ORF">FA14DRAFT_161386</name>
</gene>
<feature type="region of interest" description="Disordered" evidence="1">
    <location>
        <begin position="286"/>
        <end position="314"/>
    </location>
</feature>
<organism evidence="3 4">
    <name type="scientific">Meira miltonrushii</name>
    <dbReference type="NCBI Taxonomy" id="1280837"/>
    <lineage>
        <taxon>Eukaryota</taxon>
        <taxon>Fungi</taxon>
        <taxon>Dikarya</taxon>
        <taxon>Basidiomycota</taxon>
        <taxon>Ustilaginomycotina</taxon>
        <taxon>Exobasidiomycetes</taxon>
        <taxon>Exobasidiales</taxon>
        <taxon>Brachybasidiaceae</taxon>
        <taxon>Meira</taxon>
    </lineage>
</organism>
<reference evidence="3 4" key="1">
    <citation type="journal article" date="2018" name="Mol. Biol. Evol.">
        <title>Broad Genomic Sampling Reveals a Smut Pathogenic Ancestry of the Fungal Clade Ustilaginomycotina.</title>
        <authorList>
            <person name="Kijpornyongpan T."/>
            <person name="Mondo S.J."/>
            <person name="Barry K."/>
            <person name="Sandor L."/>
            <person name="Lee J."/>
            <person name="Lipzen A."/>
            <person name="Pangilinan J."/>
            <person name="LaButti K."/>
            <person name="Hainaut M."/>
            <person name="Henrissat B."/>
            <person name="Grigoriev I.V."/>
            <person name="Spatafora J.W."/>
            <person name="Aime M.C."/>
        </authorList>
    </citation>
    <scope>NUCLEOTIDE SEQUENCE [LARGE SCALE GENOMIC DNA]</scope>
    <source>
        <strain evidence="3 4">MCA 3882</strain>
    </source>
</reference>
<evidence type="ECO:0000313" key="4">
    <source>
        <dbReference type="Proteomes" id="UP000245771"/>
    </source>
</evidence>
<feature type="compositionally biased region" description="Low complexity" evidence="1">
    <location>
        <begin position="339"/>
        <end position="354"/>
    </location>
</feature>
<feature type="region of interest" description="Disordered" evidence="1">
    <location>
        <begin position="339"/>
        <end position="371"/>
    </location>
</feature>
<accession>A0A316V7P1</accession>
<feature type="non-terminal residue" evidence="3">
    <location>
        <position position="544"/>
    </location>
</feature>
<keyword evidence="4" id="KW-1185">Reference proteome</keyword>
<sequence>MRCNKVLIAFAFIAIAASVNAAPVDLPLQNVQGLAPSLTSLTNLNSLQGLSPQVLSSLGDGKNPALNLGDLNKQLSSVTQGLPLQSLPVGGALGKTSGLDLSTVNQLLSSGALSGANASPAKPQRRADNGGLGLAQPSQISNQLIGTVTGTVQKAGSVLPTGKSKRDEATTSQSGLVPNTNALTNTITGIVTYPTTLFGGVGGKNTNSVQPQSRQDSGLSPTQVQQITSSIMDSITKFMPMGNTGTTTGTTSGTTSTTGVVPNMRRDGSNMLSGLTDGITSVFTNPSSLFGGDSKKTQSVQPQPRQESANALTPSQVHQITSQILDSINKFVPIGNMGTTSGTTSSTTSGTTSTNGIVPNLRRDDATSQSGLGMVPDMVGLSDSIARILSSANFPALGGQTSSVSTTPNVSNTTPQSRSIEGEQESHKDRRAEDTSSGLSPLQIDQITQQITDSIGQITGGTTPQDTSRQSSSVTPSNVTPNRRADDTSSGLSPLQIDQITKQITDSIGQITGGTTPQDTSRQSSNVTPSNVTPAMSLQTVVLM</sequence>
<dbReference type="AlphaFoldDB" id="A0A316V7P1"/>
<feature type="compositionally biased region" description="Polar residues" evidence="1">
    <location>
        <begin position="204"/>
        <end position="225"/>
    </location>
</feature>
<dbReference type="RefSeq" id="XP_025353929.1">
    <property type="nucleotide sequence ID" value="XM_025499095.1"/>
</dbReference>
<feature type="compositionally biased region" description="Polar residues" evidence="1">
    <location>
        <begin position="170"/>
        <end position="179"/>
    </location>
</feature>
<proteinExistence type="predicted"/>
<evidence type="ECO:0000256" key="2">
    <source>
        <dbReference type="SAM" id="SignalP"/>
    </source>
</evidence>
<name>A0A316V7P1_9BASI</name>
<evidence type="ECO:0000313" key="3">
    <source>
        <dbReference type="EMBL" id="PWN33627.1"/>
    </source>
</evidence>
<keyword evidence="2" id="KW-0732">Signal</keyword>
<feature type="chain" id="PRO_5016286154" evidence="2">
    <location>
        <begin position="22"/>
        <end position="544"/>
    </location>
</feature>
<dbReference type="Proteomes" id="UP000245771">
    <property type="component" value="Unassembled WGS sequence"/>
</dbReference>
<feature type="region of interest" description="Disordered" evidence="1">
    <location>
        <begin position="237"/>
        <end position="273"/>
    </location>
</feature>
<feature type="signal peptide" evidence="2">
    <location>
        <begin position="1"/>
        <end position="21"/>
    </location>
</feature>
<feature type="region of interest" description="Disordered" evidence="1">
    <location>
        <begin position="157"/>
        <end position="179"/>
    </location>
</feature>
<feature type="region of interest" description="Disordered" evidence="1">
    <location>
        <begin position="203"/>
        <end position="225"/>
    </location>
</feature>